<evidence type="ECO:0000256" key="10">
    <source>
        <dbReference type="SAM" id="Phobius"/>
    </source>
</evidence>
<evidence type="ECO:0000256" key="6">
    <source>
        <dbReference type="ARBA" id="ARBA00022989"/>
    </source>
</evidence>
<evidence type="ECO:0000256" key="2">
    <source>
        <dbReference type="ARBA" id="ARBA00022448"/>
    </source>
</evidence>
<feature type="transmembrane region" description="Helical" evidence="10">
    <location>
        <begin position="296"/>
        <end position="318"/>
    </location>
</feature>
<evidence type="ECO:0000256" key="8">
    <source>
        <dbReference type="ARBA" id="ARBA00023136"/>
    </source>
</evidence>
<dbReference type="PANTHER" id="PTHR43373:SF1">
    <property type="entry name" value="NA(+)_H(+) ANTIPORTER SUBUNIT A"/>
    <property type="match status" value="1"/>
</dbReference>
<evidence type="ECO:0000256" key="4">
    <source>
        <dbReference type="ARBA" id="ARBA00022475"/>
    </source>
</evidence>
<dbReference type="Pfam" id="PF00662">
    <property type="entry name" value="Proton_antipo_N"/>
    <property type="match status" value="1"/>
</dbReference>
<evidence type="ECO:0000256" key="7">
    <source>
        <dbReference type="ARBA" id="ARBA00023065"/>
    </source>
</evidence>
<dbReference type="InterPro" id="IPR046806">
    <property type="entry name" value="MrpA_C/MbhE"/>
</dbReference>
<keyword evidence="8 10" id="KW-0472">Membrane</keyword>
<dbReference type="GO" id="GO:0015297">
    <property type="term" value="F:antiporter activity"/>
    <property type="evidence" value="ECO:0007669"/>
    <property type="project" value="UniProtKB-KW"/>
</dbReference>
<dbReference type="PANTHER" id="PTHR43373">
    <property type="entry name" value="NA(+)/H(+) ANTIPORTER SUBUNIT"/>
    <property type="match status" value="1"/>
</dbReference>
<sequence length="889" mass="93798">MVTQALCLAAAAFVLSPVAVKLLQRRAGWLLGTLLLVGAVFVAPDVFSGTRRDIGWTWMRDLAGPGQDVTFGFSGDALSLTFALLALGIGGVVLLYSAAYLHEDDKPRSFYNFMTGFALSVLILVLAADVVVLFVGWELVSIASFLLIAQSGSAGEKGASRTLILTFFGGLTLLAALGIAVAVTGTTNIEAIVASPAWESSGLTTAFALLIACSGFTKAAQFPFHLWLPEAMAAATPVSAFLHAAAVVKAGIYLLIRFSPVFAGNQVWSVTLMVVGMGTALMSAFFAIQKTDLKKLTAYSTVSHLGWIVATIGTGAIAAAVVHTIAHALFKSSLFMLVGVVDHQAGSRDVRRLGSLWRRMPFTFGGAVLAAASMAAVPPLMGFVSKEAMLTAFEPFPLLLIAGAGGALLTFVYSTRYVFGAFVDGPRDMSEVREAPVSLWLPAAFPGALSIVLPFTLGLFDAPLTAITGEPQHLALWHGISVPFIISLVVLVLGLVALVYRRRIWALVDDRSLFPGSGNQALQAVVQWLTQWGRVAAEMANSLSPTRHLAWVFVMLVALAGGSVAFGPPLGERINTDRWTDIIPLVIVLVSVIGLTMVSKTRLAGALLLGTAGVGATFQILTLGAPDVALTQFLVEILTVLIIMLAIRHQPPRFQPTSLRRKRGAAILAVLMGDSASLAVWALYGRSGRSELSQWYLTHAPDITSGDNIVNTILVEFRALDTLGELSVLGMAGVVIAAVVSSIPRQPEVVTRPFGFEDANAVPLMQLRRYLVPILCVLSLFIFMRGHNDPGGGFIAALVGSAAIAIIYLSGGAEKPVTGPYTPAVLTGVGMLVALASGYLGMTHGSFLYAIHGTILGQHMTTSMIFDAGVYLAVLGMIAAAINNLGVKK</sequence>
<feature type="transmembrane region" description="Helical" evidence="10">
    <location>
        <begin position="726"/>
        <end position="743"/>
    </location>
</feature>
<dbReference type="GO" id="GO:0005886">
    <property type="term" value="C:plasma membrane"/>
    <property type="evidence" value="ECO:0007669"/>
    <property type="project" value="UniProtKB-SubCell"/>
</dbReference>
<feature type="transmembrane region" description="Helical" evidence="10">
    <location>
        <begin position="667"/>
        <end position="684"/>
    </location>
</feature>
<evidence type="ECO:0000256" key="5">
    <source>
        <dbReference type="ARBA" id="ARBA00022692"/>
    </source>
</evidence>
<reference evidence="16" key="1">
    <citation type="submission" date="2021-02" db="EMBL/GenBank/DDBJ databases">
        <title>FDA dAtabase for Regulatory Grade micrObial Sequences (FDA-ARGOS): Supporting development and validation of Infectious Disease Dx tests.</title>
        <authorList>
            <person name="Sproer C."/>
            <person name="Gronow S."/>
            <person name="Severitt S."/>
            <person name="Schroder I."/>
            <person name="Tallon L."/>
            <person name="Sadzewicz L."/>
            <person name="Zhao X."/>
            <person name="Boylan J."/>
            <person name="Ott S."/>
            <person name="Bowen H."/>
            <person name="Vavikolanu K."/>
            <person name="Mehta A."/>
            <person name="Aluvathingal J."/>
            <person name="Nadendla S."/>
            <person name="Lowell S."/>
            <person name="Myers T."/>
            <person name="Yan Y."/>
            <person name="Sichtig H."/>
        </authorList>
    </citation>
    <scope>NUCLEOTIDE SEQUENCE</scope>
    <source>
        <strain evidence="16">FDAARGOS_1191</strain>
    </source>
</reference>
<evidence type="ECO:0000259" key="12">
    <source>
        <dbReference type="Pfam" id="PF00662"/>
    </source>
</evidence>
<gene>
    <name evidence="16" type="ORF">I6J21_01820</name>
</gene>
<keyword evidence="5 9" id="KW-0812">Transmembrane</keyword>
<evidence type="ECO:0000259" key="15">
    <source>
        <dbReference type="Pfam" id="PF20501"/>
    </source>
</evidence>
<feature type="transmembrane region" description="Helical" evidence="10">
    <location>
        <begin position="116"/>
        <end position="149"/>
    </location>
</feature>
<feature type="transmembrane region" description="Helical" evidence="10">
    <location>
        <begin position="821"/>
        <end position="840"/>
    </location>
</feature>
<keyword evidence="7" id="KW-0406">Ion transport</keyword>
<evidence type="ECO:0000259" key="14">
    <source>
        <dbReference type="Pfam" id="PF13244"/>
    </source>
</evidence>
<accession>A0AAX1LCK4</accession>
<dbReference type="PRINTS" id="PR01434">
    <property type="entry name" value="NADHDHGNASE5"/>
</dbReference>
<proteinExistence type="predicted"/>
<feature type="transmembrane region" description="Helical" evidence="10">
    <location>
        <begin position="770"/>
        <end position="786"/>
    </location>
</feature>
<keyword evidence="3" id="KW-0050">Antiport</keyword>
<dbReference type="AlphaFoldDB" id="A0AAX1LCK4"/>
<feature type="domain" description="NADH-Ubiquinone oxidoreductase (complex I) chain 5 N-terminal" evidence="12">
    <location>
        <begin position="68"/>
        <end position="111"/>
    </location>
</feature>
<feature type="transmembrane region" description="Helical" evidence="10">
    <location>
        <begin position="868"/>
        <end position="887"/>
    </location>
</feature>
<feature type="transmembrane region" description="Helical" evidence="10">
    <location>
        <begin position="582"/>
        <end position="598"/>
    </location>
</feature>
<evidence type="ECO:0000313" key="17">
    <source>
        <dbReference type="Proteomes" id="UP000617681"/>
    </source>
</evidence>
<dbReference type="InterPro" id="IPR050616">
    <property type="entry name" value="CPA3_Na-H_Antiporter_A"/>
</dbReference>
<feature type="transmembrane region" description="Helical" evidence="10">
    <location>
        <begin position="629"/>
        <end position="647"/>
    </location>
</feature>
<protein>
    <submittedName>
        <fullName evidence="16">DUF4040 family protein</fullName>
    </submittedName>
</protein>
<evidence type="ECO:0000259" key="13">
    <source>
        <dbReference type="Pfam" id="PF04039"/>
    </source>
</evidence>
<feature type="transmembrane region" description="Helical" evidence="10">
    <location>
        <begin position="396"/>
        <end position="419"/>
    </location>
</feature>
<dbReference type="InterPro" id="IPR001750">
    <property type="entry name" value="ND/Mrp_TM"/>
</dbReference>
<dbReference type="InterPro" id="IPR007182">
    <property type="entry name" value="MnhB"/>
</dbReference>
<feature type="transmembrane region" description="Helical" evidence="10">
    <location>
        <begin position="29"/>
        <end position="48"/>
    </location>
</feature>
<organism evidence="16 17">
    <name type="scientific">Corynebacterium glucuronolyticum</name>
    <dbReference type="NCBI Taxonomy" id="39791"/>
    <lineage>
        <taxon>Bacteria</taxon>
        <taxon>Bacillati</taxon>
        <taxon>Actinomycetota</taxon>
        <taxon>Actinomycetes</taxon>
        <taxon>Mycobacteriales</taxon>
        <taxon>Corynebacteriaceae</taxon>
        <taxon>Corynebacterium</taxon>
    </lineage>
</organism>
<feature type="domain" description="NADH:quinone oxidoreductase/Mrp antiporter transmembrane" evidence="11">
    <location>
        <begin position="127"/>
        <end position="393"/>
    </location>
</feature>
<dbReference type="EMBL" id="CP069534">
    <property type="protein sequence ID" value="QRP71772.1"/>
    <property type="molecule type" value="Genomic_DNA"/>
</dbReference>
<feature type="transmembrane region" description="Helical" evidence="10">
    <location>
        <begin position="362"/>
        <end position="384"/>
    </location>
</feature>
<dbReference type="NCBIfam" id="NF009290">
    <property type="entry name" value="PRK12650.1"/>
    <property type="match status" value="1"/>
</dbReference>
<keyword evidence="6 10" id="KW-1133">Transmembrane helix</keyword>
<dbReference type="GO" id="GO:0006811">
    <property type="term" value="P:monoatomic ion transport"/>
    <property type="evidence" value="ECO:0007669"/>
    <property type="project" value="UniProtKB-KW"/>
</dbReference>
<keyword evidence="2" id="KW-0813">Transport</keyword>
<feature type="transmembrane region" description="Helical" evidence="10">
    <location>
        <begin position="549"/>
        <end position="570"/>
    </location>
</feature>
<dbReference type="InterPro" id="IPR001516">
    <property type="entry name" value="Proton_antipo_N"/>
</dbReference>
<evidence type="ECO:0000256" key="9">
    <source>
        <dbReference type="RuleBase" id="RU000320"/>
    </source>
</evidence>
<feature type="domain" description="MrpA C-terminal/MbhD" evidence="14">
    <location>
        <begin position="588"/>
        <end position="651"/>
    </location>
</feature>
<feature type="domain" description="MrpA C-terminal/MbhE" evidence="15">
    <location>
        <begin position="660"/>
        <end position="742"/>
    </location>
</feature>
<evidence type="ECO:0000259" key="11">
    <source>
        <dbReference type="Pfam" id="PF00361"/>
    </source>
</evidence>
<dbReference type="Pfam" id="PF20501">
    <property type="entry name" value="MbhE"/>
    <property type="match status" value="1"/>
</dbReference>
<feature type="transmembrane region" description="Helical" evidence="10">
    <location>
        <begin position="792"/>
        <end position="809"/>
    </location>
</feature>
<evidence type="ECO:0000256" key="1">
    <source>
        <dbReference type="ARBA" id="ARBA00004651"/>
    </source>
</evidence>
<feature type="transmembrane region" description="Helical" evidence="10">
    <location>
        <begin position="161"/>
        <end position="183"/>
    </location>
</feature>
<dbReference type="Pfam" id="PF13244">
    <property type="entry name" value="MbhD"/>
    <property type="match status" value="1"/>
</dbReference>
<feature type="transmembrane region" description="Helical" evidence="10">
    <location>
        <begin position="69"/>
        <end position="96"/>
    </location>
</feature>
<dbReference type="Proteomes" id="UP000617681">
    <property type="component" value="Chromosome"/>
</dbReference>
<dbReference type="Pfam" id="PF00361">
    <property type="entry name" value="Proton_antipo_M"/>
    <property type="match status" value="1"/>
</dbReference>
<feature type="transmembrane region" description="Helical" evidence="10">
    <location>
        <begin position="232"/>
        <end position="256"/>
    </location>
</feature>
<evidence type="ECO:0000313" key="16">
    <source>
        <dbReference type="EMBL" id="QRP71772.1"/>
    </source>
</evidence>
<feature type="domain" description="Na+/H+ antiporter MnhB subunit-related protein" evidence="13">
    <location>
        <begin position="767"/>
        <end position="879"/>
    </location>
</feature>
<keyword evidence="4" id="KW-1003">Cell membrane</keyword>
<name>A0AAX1LCK4_9CORY</name>
<evidence type="ECO:0000256" key="3">
    <source>
        <dbReference type="ARBA" id="ARBA00022449"/>
    </source>
</evidence>
<dbReference type="Pfam" id="PF04039">
    <property type="entry name" value="MnhB"/>
    <property type="match status" value="1"/>
</dbReference>
<feature type="transmembrane region" description="Helical" evidence="10">
    <location>
        <begin position="605"/>
        <end position="623"/>
    </location>
</feature>
<feature type="transmembrane region" description="Helical" evidence="10">
    <location>
        <begin position="268"/>
        <end position="289"/>
    </location>
</feature>
<feature type="transmembrane region" description="Helical" evidence="10">
    <location>
        <begin position="480"/>
        <end position="500"/>
    </location>
</feature>
<feature type="transmembrane region" description="Helical" evidence="10">
    <location>
        <begin position="439"/>
        <end position="460"/>
    </location>
</feature>
<dbReference type="InterPro" id="IPR025383">
    <property type="entry name" value="MrpA_C/MbhD"/>
</dbReference>
<comment type="subcellular location">
    <subcellularLocation>
        <location evidence="1">Cell membrane</location>
        <topology evidence="1">Multi-pass membrane protein</topology>
    </subcellularLocation>
    <subcellularLocation>
        <location evidence="9">Membrane</location>
        <topology evidence="9">Multi-pass membrane protein</topology>
    </subcellularLocation>
</comment>